<reference evidence="10" key="1">
    <citation type="journal article" date="2021" name="PeerJ">
        <title>Extensive microbial diversity within the chicken gut microbiome revealed by metagenomics and culture.</title>
        <authorList>
            <person name="Gilroy R."/>
            <person name="Ravi A."/>
            <person name="Getino M."/>
            <person name="Pursley I."/>
            <person name="Horton D.L."/>
            <person name="Alikhan N.F."/>
            <person name="Baker D."/>
            <person name="Gharbi K."/>
            <person name="Hall N."/>
            <person name="Watson M."/>
            <person name="Adriaenssens E.M."/>
            <person name="Foster-Nyarko E."/>
            <person name="Jarju S."/>
            <person name="Secka A."/>
            <person name="Antonio M."/>
            <person name="Oren A."/>
            <person name="Chaudhuri R.R."/>
            <person name="La Ragione R."/>
            <person name="Hildebrand F."/>
            <person name="Pallen M.J."/>
        </authorList>
    </citation>
    <scope>NUCLEOTIDE SEQUENCE</scope>
    <source>
        <strain evidence="10">ChiGjej1B1-14440</strain>
    </source>
</reference>
<evidence type="ECO:0000313" key="10">
    <source>
        <dbReference type="EMBL" id="HIX82457.1"/>
    </source>
</evidence>
<evidence type="ECO:0000259" key="9">
    <source>
        <dbReference type="Pfam" id="PF12704"/>
    </source>
</evidence>
<feature type="domain" description="MacB-like periplasmic core" evidence="9">
    <location>
        <begin position="59"/>
        <end position="181"/>
    </location>
</feature>
<feature type="transmembrane region" description="Helical" evidence="7">
    <location>
        <begin position="716"/>
        <end position="736"/>
    </location>
</feature>
<dbReference type="Pfam" id="PF12704">
    <property type="entry name" value="MacB_PCD"/>
    <property type="match status" value="1"/>
</dbReference>
<accession>A0A9D1XN27</accession>
<dbReference type="InterPro" id="IPR038766">
    <property type="entry name" value="Membrane_comp_ABC_pdt"/>
</dbReference>
<keyword evidence="3 7" id="KW-0812">Transmembrane</keyword>
<dbReference type="GO" id="GO:0005886">
    <property type="term" value="C:plasma membrane"/>
    <property type="evidence" value="ECO:0007669"/>
    <property type="project" value="UniProtKB-SubCell"/>
</dbReference>
<feature type="domain" description="ABC3 transporter permease C-terminal" evidence="8">
    <location>
        <begin position="548"/>
        <end position="665"/>
    </location>
</feature>
<evidence type="ECO:0000256" key="2">
    <source>
        <dbReference type="ARBA" id="ARBA00022475"/>
    </source>
</evidence>
<gene>
    <name evidence="10" type="ORF">H9980_10900</name>
</gene>
<feature type="transmembrane region" description="Helical" evidence="7">
    <location>
        <begin position="593"/>
        <end position="623"/>
    </location>
</feature>
<dbReference type="Pfam" id="PF02687">
    <property type="entry name" value="FtsX"/>
    <property type="match status" value="2"/>
</dbReference>
<feature type="transmembrane region" description="Helical" evidence="7">
    <location>
        <begin position="945"/>
        <end position="964"/>
    </location>
</feature>
<dbReference type="PANTHER" id="PTHR30287:SF1">
    <property type="entry name" value="INNER MEMBRANE PROTEIN"/>
    <property type="match status" value="1"/>
</dbReference>
<evidence type="ECO:0000256" key="5">
    <source>
        <dbReference type="ARBA" id="ARBA00023136"/>
    </source>
</evidence>
<keyword evidence="4 7" id="KW-1133">Transmembrane helix</keyword>
<dbReference type="AlphaFoldDB" id="A0A9D1XN27"/>
<feature type="domain" description="ABC3 transporter permease C-terminal" evidence="8">
    <location>
        <begin position="948"/>
        <end position="1053"/>
    </location>
</feature>
<evidence type="ECO:0000256" key="4">
    <source>
        <dbReference type="ARBA" id="ARBA00022989"/>
    </source>
</evidence>
<name>A0A9D1XN27_9FIRM</name>
<feature type="transmembrane region" description="Helical" evidence="7">
    <location>
        <begin position="635"/>
        <end position="663"/>
    </location>
</feature>
<evidence type="ECO:0000313" key="11">
    <source>
        <dbReference type="Proteomes" id="UP000886724"/>
    </source>
</evidence>
<proteinExistence type="predicted"/>
<feature type="transmembrane region" description="Helical" evidence="7">
    <location>
        <begin position="999"/>
        <end position="1021"/>
    </location>
</feature>
<dbReference type="InterPro" id="IPR025857">
    <property type="entry name" value="MacB_PCD"/>
</dbReference>
<dbReference type="PANTHER" id="PTHR30287">
    <property type="entry name" value="MEMBRANE COMPONENT OF PREDICTED ABC SUPERFAMILY METABOLITE UPTAKE TRANSPORTER"/>
    <property type="match status" value="1"/>
</dbReference>
<keyword evidence="2" id="KW-1003">Cell membrane</keyword>
<evidence type="ECO:0000256" key="1">
    <source>
        <dbReference type="ARBA" id="ARBA00004651"/>
    </source>
</evidence>
<reference evidence="10" key="2">
    <citation type="submission" date="2021-04" db="EMBL/GenBank/DDBJ databases">
        <authorList>
            <person name="Gilroy R."/>
        </authorList>
    </citation>
    <scope>NUCLEOTIDE SEQUENCE</scope>
    <source>
        <strain evidence="10">ChiGjej1B1-14440</strain>
    </source>
</reference>
<feature type="transmembrane region" description="Helical" evidence="7">
    <location>
        <begin position="21"/>
        <end position="38"/>
    </location>
</feature>
<feature type="coiled-coil region" evidence="6">
    <location>
        <begin position="478"/>
        <end position="512"/>
    </location>
</feature>
<comment type="caution">
    <text evidence="10">The sequence shown here is derived from an EMBL/GenBank/DDBJ whole genome shotgun (WGS) entry which is preliminary data.</text>
</comment>
<keyword evidence="5 7" id="KW-0472">Membrane</keyword>
<feature type="transmembrane region" description="Helical" evidence="7">
    <location>
        <begin position="1027"/>
        <end position="1053"/>
    </location>
</feature>
<dbReference type="Gene3D" id="6.10.250.2200">
    <property type="match status" value="1"/>
</dbReference>
<dbReference type="EMBL" id="DXET01000242">
    <property type="protein sequence ID" value="HIX82457.1"/>
    <property type="molecule type" value="Genomic_DNA"/>
</dbReference>
<evidence type="ECO:0000256" key="3">
    <source>
        <dbReference type="ARBA" id="ARBA00022692"/>
    </source>
</evidence>
<evidence type="ECO:0000256" key="6">
    <source>
        <dbReference type="SAM" id="Coils"/>
    </source>
</evidence>
<feature type="transmembrane region" description="Helical" evidence="7">
    <location>
        <begin position="542"/>
        <end position="563"/>
    </location>
</feature>
<protein>
    <submittedName>
        <fullName evidence="10">ABC transporter permease</fullName>
    </submittedName>
</protein>
<evidence type="ECO:0000256" key="7">
    <source>
        <dbReference type="SAM" id="Phobius"/>
    </source>
</evidence>
<dbReference type="InterPro" id="IPR003838">
    <property type="entry name" value="ABC3_permease_C"/>
</dbReference>
<organism evidence="10 11">
    <name type="scientific">Candidatus Erysipelatoclostridium merdavium</name>
    <dbReference type="NCBI Taxonomy" id="2838566"/>
    <lineage>
        <taxon>Bacteria</taxon>
        <taxon>Bacillati</taxon>
        <taxon>Bacillota</taxon>
        <taxon>Erysipelotrichia</taxon>
        <taxon>Erysipelotrichales</taxon>
        <taxon>Erysipelotrichales incertae sedis</taxon>
    </lineage>
</organism>
<sequence length="1074" mass="121536">MKKKAYVKNQIRTIFNTKARFLSIFCIVFLGAAFFAGLRHTPLIMEQSMNDYLKEYYFNDLNYVATLGFTEEDLKLVKEIDEVKNVESGNRFDALVEFDEYVKGATVYTNETFDNQVNKVELVSGKLPKDDDECLIDNSFASQNGIKVGDQITLTNDNATKKFTVTGLINDTRYLSSVERGTNTLGDGTNEAYFQILSKGNEGLALPQELYDLREQTVFNELRITLKNENNYNYFSDEYLDYVDDVNSKIEKILNKQIDSLNEDLVNDAKEQLAKGEADYNDGLNQYQDGLSAYNDGVVQYEDGMQQYQDGLAAYNSGYRQYQDGLNAYNSGLAQYEAGYQDYLAGKSEYDAGLASYNQQLSQYETYKSQYEQLAPYYDELVKQYQDAIAAGVPEDQLTELKAKITQIEQLAYAVSQYEASLPAAKQVLDQSAVELESARVTLENTKATLDSSKATLDATGSTLAASKEKLDSSKVTLDDTKALLDQTKIDLDNAQVELQQAQVELEDAKKAIDDIPSGELISLTREENAGIISFSSASDSIAAIAAIFPLIFFLVAALVSMTTMTRMVEEQRVQSGTFRALGYHRRDIIKQYIIYGFLATFVASIIGIIAGVYFFPAIIYYLYRKVLFSVGADISILFDAFICIQTFIISVAIILLVTYLVARREVSEMPASLLRPKAPKTGKRIVLERITFIWKRLSFNQKVTMRNIFRYKKRFFMSIVGIAGCTALIVTGFGVRNSVSTLADKQYGEIYTYDGLVVFNNQLTNEQLENEIKDFEDLDEIKDTSSFYRQTITIHGDKDHYGTLEVFDNNKELSKFINLEDYHSHEKITLDNQGVVISAKLSELLDVNVGDKIKITIDEKDYEVKVTGLMTLYFQHQLYMSEEFYQELTGNEAISNYAYFDIGDESMEAKIDDYCKNDDNISSVNYTDGISQSFRDQMVSIDSVVVILIVCAGALAFIVLYNLTNINIQERKSEIATIKVLGFYPREVYDYVFRENTILSIIGSILGLGLGKVLHLFIIYTVEVEIAMFIRSVNLMSYVLAVIFTLLFTYLIDFGMRRVLRKIDMVESLKSIE</sequence>
<keyword evidence="6" id="KW-0175">Coiled coil</keyword>
<evidence type="ECO:0000259" key="8">
    <source>
        <dbReference type="Pfam" id="PF02687"/>
    </source>
</evidence>
<dbReference type="Proteomes" id="UP000886724">
    <property type="component" value="Unassembled WGS sequence"/>
</dbReference>
<comment type="subcellular location">
    <subcellularLocation>
        <location evidence="1">Cell membrane</location>
        <topology evidence="1">Multi-pass membrane protein</topology>
    </subcellularLocation>
</comment>